<dbReference type="EMBL" id="BGZK01000608">
    <property type="protein sequence ID" value="GBP52674.1"/>
    <property type="molecule type" value="Genomic_DNA"/>
</dbReference>
<proteinExistence type="predicted"/>
<evidence type="ECO:0000313" key="3">
    <source>
        <dbReference type="Proteomes" id="UP000299102"/>
    </source>
</evidence>
<name>A0A4C1WRD7_EUMVA</name>
<evidence type="ECO:0000313" key="2">
    <source>
        <dbReference type="EMBL" id="GBP52674.1"/>
    </source>
</evidence>
<organism evidence="2 3">
    <name type="scientific">Eumeta variegata</name>
    <name type="common">Bagworm moth</name>
    <name type="synonym">Eumeta japonica</name>
    <dbReference type="NCBI Taxonomy" id="151549"/>
    <lineage>
        <taxon>Eukaryota</taxon>
        <taxon>Metazoa</taxon>
        <taxon>Ecdysozoa</taxon>
        <taxon>Arthropoda</taxon>
        <taxon>Hexapoda</taxon>
        <taxon>Insecta</taxon>
        <taxon>Pterygota</taxon>
        <taxon>Neoptera</taxon>
        <taxon>Endopterygota</taxon>
        <taxon>Lepidoptera</taxon>
        <taxon>Glossata</taxon>
        <taxon>Ditrysia</taxon>
        <taxon>Tineoidea</taxon>
        <taxon>Psychidae</taxon>
        <taxon>Oiketicinae</taxon>
        <taxon>Eumeta</taxon>
    </lineage>
</organism>
<dbReference type="AlphaFoldDB" id="A0A4C1WRD7"/>
<keyword evidence="3" id="KW-1185">Reference proteome</keyword>
<evidence type="ECO:0000256" key="1">
    <source>
        <dbReference type="SAM" id="MobiDB-lite"/>
    </source>
</evidence>
<sequence>MCACARDTVRTARARVRAHARRSTGKKTIDRPRTFIELDYEDINLVRDITSRAHTQPAPQPCEHAADCSGRTGEAGSAAAARRTAPPTPLHAAIVISFRPLRPWYFRGEIRTIFVRGEKNTRHQPPKMMMTSYLSAEKDRLLWMRCTNFAYSQVLWSHYGSSGRQTPSAEPDESERGTAQVRLRTIRDVGGHHFCVLSIRPVSGAAVTENKMVSWLPDNEEIDKRISRLEKREFVYTVLLAVHGLARGMANLRRLRRKRAAAGLRCCKAVFIPKREDQDTARWRPHSCRRGKT</sequence>
<gene>
    <name evidence="2" type="ORF">EVAR_43875_1</name>
</gene>
<accession>A0A4C1WRD7</accession>
<feature type="compositionally biased region" description="Low complexity" evidence="1">
    <location>
        <begin position="70"/>
        <end position="86"/>
    </location>
</feature>
<feature type="region of interest" description="Disordered" evidence="1">
    <location>
        <begin position="54"/>
        <end position="86"/>
    </location>
</feature>
<comment type="caution">
    <text evidence="2">The sequence shown here is derived from an EMBL/GenBank/DDBJ whole genome shotgun (WGS) entry which is preliminary data.</text>
</comment>
<dbReference type="Proteomes" id="UP000299102">
    <property type="component" value="Unassembled WGS sequence"/>
</dbReference>
<protein>
    <submittedName>
        <fullName evidence="2">Uncharacterized protein</fullName>
    </submittedName>
</protein>
<reference evidence="2 3" key="1">
    <citation type="journal article" date="2019" name="Commun. Biol.">
        <title>The bagworm genome reveals a unique fibroin gene that provides high tensile strength.</title>
        <authorList>
            <person name="Kono N."/>
            <person name="Nakamura H."/>
            <person name="Ohtoshi R."/>
            <person name="Tomita M."/>
            <person name="Numata K."/>
            <person name="Arakawa K."/>
        </authorList>
    </citation>
    <scope>NUCLEOTIDE SEQUENCE [LARGE SCALE GENOMIC DNA]</scope>
</reference>